<dbReference type="PRINTS" id="PR00081">
    <property type="entry name" value="GDHRDH"/>
</dbReference>
<dbReference type="PANTHER" id="PTHR43976:SF16">
    <property type="entry name" value="SHORT-CHAIN DEHYDROGENASE_REDUCTASE FAMILY PROTEIN"/>
    <property type="match status" value="1"/>
</dbReference>
<protein>
    <submittedName>
        <fullName evidence="4">Short-chain dehydrogenase</fullName>
    </submittedName>
</protein>
<proteinExistence type="inferred from homology"/>
<dbReference type="PANTHER" id="PTHR43976">
    <property type="entry name" value="SHORT CHAIN DEHYDROGENASE"/>
    <property type="match status" value="1"/>
</dbReference>
<comment type="similarity">
    <text evidence="1 3">Belongs to the short-chain dehydrogenases/reductases (SDR) family.</text>
</comment>
<name>A0A1M6C4R8_9RHOB</name>
<accession>A0A1M6C4R8</accession>
<gene>
    <name evidence="4" type="ORF">SAMN05444417_1008</name>
</gene>
<organism evidence="4 5">
    <name type="scientific">Wenxinia saemankumensis</name>
    <dbReference type="NCBI Taxonomy" id="1447782"/>
    <lineage>
        <taxon>Bacteria</taxon>
        <taxon>Pseudomonadati</taxon>
        <taxon>Pseudomonadota</taxon>
        <taxon>Alphaproteobacteria</taxon>
        <taxon>Rhodobacterales</taxon>
        <taxon>Roseobacteraceae</taxon>
        <taxon>Wenxinia</taxon>
    </lineage>
</organism>
<dbReference type="SUPFAM" id="SSF51735">
    <property type="entry name" value="NAD(P)-binding Rossmann-fold domains"/>
    <property type="match status" value="1"/>
</dbReference>
<evidence type="ECO:0000256" key="3">
    <source>
        <dbReference type="RuleBase" id="RU000363"/>
    </source>
</evidence>
<dbReference type="GO" id="GO:0016491">
    <property type="term" value="F:oxidoreductase activity"/>
    <property type="evidence" value="ECO:0007669"/>
    <property type="project" value="UniProtKB-KW"/>
</dbReference>
<dbReference type="InterPro" id="IPR002347">
    <property type="entry name" value="SDR_fam"/>
</dbReference>
<evidence type="ECO:0000313" key="4">
    <source>
        <dbReference type="EMBL" id="SHI56020.1"/>
    </source>
</evidence>
<evidence type="ECO:0000256" key="2">
    <source>
        <dbReference type="ARBA" id="ARBA00023002"/>
    </source>
</evidence>
<dbReference type="PRINTS" id="PR00080">
    <property type="entry name" value="SDRFAMILY"/>
</dbReference>
<dbReference type="Gene3D" id="3.40.50.720">
    <property type="entry name" value="NAD(P)-binding Rossmann-like Domain"/>
    <property type="match status" value="1"/>
</dbReference>
<dbReference type="InterPro" id="IPR051911">
    <property type="entry name" value="SDR_oxidoreductase"/>
</dbReference>
<keyword evidence="2" id="KW-0560">Oxidoreductase</keyword>
<dbReference type="RefSeq" id="WP_073326732.1">
    <property type="nucleotide sequence ID" value="NZ_FQYO01000002.1"/>
</dbReference>
<dbReference type="InterPro" id="IPR020904">
    <property type="entry name" value="Sc_DH/Rdtase_CS"/>
</dbReference>
<reference evidence="4 5" key="1">
    <citation type="submission" date="2016-11" db="EMBL/GenBank/DDBJ databases">
        <authorList>
            <person name="Jaros S."/>
            <person name="Januszkiewicz K."/>
            <person name="Wedrychowicz H."/>
        </authorList>
    </citation>
    <scope>NUCLEOTIDE SEQUENCE [LARGE SCALE GENOMIC DNA]</scope>
    <source>
        <strain evidence="4 5">DSM 100565</strain>
    </source>
</reference>
<sequence length="276" mass="30029">MDGRVILITGCSSGIGLDAAWGLRARGWRVFASCRKPADRDRLRAEGFDSPLIDYDRPETLRDGLAEMLQATGGRIDALFNNGAFAVPGRVEDIPRGAMEAIFSTNLFGVHELTCAVIPHMRAQGHGRILQCSSVLGYVAAEWRGAYVATKFALEGLTDTLRLEMAGTGIDVVLIEPGPIESRFRANAIPQFEKWVDWRASAAAPLYEAAMGKLYGRGGPGRFQLPPSAVTDVLVRALDAPRPRARYRVTVPAKGAAWARRLLPTRLLDRVSRAGS</sequence>
<dbReference type="EMBL" id="FQYO01000002">
    <property type="protein sequence ID" value="SHI56020.1"/>
    <property type="molecule type" value="Genomic_DNA"/>
</dbReference>
<evidence type="ECO:0000256" key="1">
    <source>
        <dbReference type="ARBA" id="ARBA00006484"/>
    </source>
</evidence>
<dbReference type="AlphaFoldDB" id="A0A1M6C4R8"/>
<dbReference type="CDD" id="cd05374">
    <property type="entry name" value="17beta-HSD-like_SDR_c"/>
    <property type="match status" value="1"/>
</dbReference>
<dbReference type="PROSITE" id="PS00061">
    <property type="entry name" value="ADH_SHORT"/>
    <property type="match status" value="1"/>
</dbReference>
<dbReference type="OrthoDB" id="9793825at2"/>
<dbReference type="InterPro" id="IPR036291">
    <property type="entry name" value="NAD(P)-bd_dom_sf"/>
</dbReference>
<dbReference type="Pfam" id="PF00106">
    <property type="entry name" value="adh_short"/>
    <property type="match status" value="1"/>
</dbReference>
<keyword evidence="5" id="KW-1185">Reference proteome</keyword>
<dbReference type="STRING" id="1447782.SAMN05444417_1008"/>
<dbReference type="Proteomes" id="UP000184292">
    <property type="component" value="Unassembled WGS sequence"/>
</dbReference>
<evidence type="ECO:0000313" key="5">
    <source>
        <dbReference type="Proteomes" id="UP000184292"/>
    </source>
</evidence>